<dbReference type="CDD" id="cd08954">
    <property type="entry name" value="KR_1_FAS_SDR_x"/>
    <property type="match status" value="1"/>
</dbReference>
<dbReference type="InterPro" id="IPR036291">
    <property type="entry name" value="NAD(P)-bd_dom_sf"/>
</dbReference>
<proteinExistence type="predicted"/>
<dbReference type="Proteomes" id="UP001430953">
    <property type="component" value="Unassembled WGS sequence"/>
</dbReference>
<dbReference type="AlphaFoldDB" id="A0AAW2FSK8"/>
<evidence type="ECO:0000259" key="1">
    <source>
        <dbReference type="SMART" id="SM00822"/>
    </source>
</evidence>
<dbReference type="SUPFAM" id="SSF51735">
    <property type="entry name" value="NAD(P)-binding Rossmann-fold domains"/>
    <property type="match status" value="1"/>
</dbReference>
<dbReference type="EMBL" id="JADYXP020000009">
    <property type="protein sequence ID" value="KAL0116862.1"/>
    <property type="molecule type" value="Genomic_DNA"/>
</dbReference>
<dbReference type="InterPro" id="IPR013968">
    <property type="entry name" value="PKS_KR"/>
</dbReference>
<protein>
    <recommendedName>
        <fullName evidence="1">Ketoreductase domain-containing protein</fullName>
    </recommendedName>
</protein>
<dbReference type="GO" id="GO:0004312">
    <property type="term" value="F:fatty acid synthase activity"/>
    <property type="evidence" value="ECO:0007669"/>
    <property type="project" value="TreeGrafter"/>
</dbReference>
<evidence type="ECO:0000313" key="3">
    <source>
        <dbReference type="Proteomes" id="UP001430953"/>
    </source>
</evidence>
<dbReference type="PANTHER" id="PTHR43775:SF23">
    <property type="entry name" value="FATTY ACID SYNTHASE 3"/>
    <property type="match status" value="1"/>
</dbReference>
<sequence length="295" mass="32342">MAAGKHIGKVIIKIFDEKELLEKKPVLAQPRYYCDSNKTYLILGGLGGFGLELADWLIIRGAKNVVLTSRTGIKNGYQHMKLDRWKSYGVNVLIISGADASNRKDCEFILNSAEKQGSVDAIFNLAVVLKDSICKNQTPESFEESFKAKARTTKMLDELSRSLCPKLQHFVVFSSVSCGRGNAGQTNYGMGNSIMERICERRVADGLPGLAIQWGAIGEVGLVADWQDNNKELVIGGTLQQRISSCLEKLEHFLLQNCPIVSSMVVAEKRVGAYGAANVVEAVANILGKIILELF</sequence>
<organism evidence="2 3">
    <name type="scientific">Cardiocondyla obscurior</name>
    <dbReference type="NCBI Taxonomy" id="286306"/>
    <lineage>
        <taxon>Eukaryota</taxon>
        <taxon>Metazoa</taxon>
        <taxon>Ecdysozoa</taxon>
        <taxon>Arthropoda</taxon>
        <taxon>Hexapoda</taxon>
        <taxon>Insecta</taxon>
        <taxon>Pterygota</taxon>
        <taxon>Neoptera</taxon>
        <taxon>Endopterygota</taxon>
        <taxon>Hymenoptera</taxon>
        <taxon>Apocrita</taxon>
        <taxon>Aculeata</taxon>
        <taxon>Formicoidea</taxon>
        <taxon>Formicidae</taxon>
        <taxon>Myrmicinae</taxon>
        <taxon>Cardiocondyla</taxon>
    </lineage>
</organism>
<feature type="domain" description="Ketoreductase" evidence="1">
    <location>
        <begin position="38"/>
        <end position="220"/>
    </location>
</feature>
<dbReference type="PANTHER" id="PTHR43775">
    <property type="entry name" value="FATTY ACID SYNTHASE"/>
    <property type="match status" value="1"/>
</dbReference>
<name>A0AAW2FSK8_9HYME</name>
<evidence type="ECO:0000313" key="2">
    <source>
        <dbReference type="EMBL" id="KAL0116862.1"/>
    </source>
</evidence>
<keyword evidence="3" id="KW-1185">Reference proteome</keyword>
<dbReference type="GO" id="GO:0006633">
    <property type="term" value="P:fatty acid biosynthetic process"/>
    <property type="evidence" value="ECO:0007669"/>
    <property type="project" value="TreeGrafter"/>
</dbReference>
<dbReference type="Gene3D" id="3.90.180.10">
    <property type="entry name" value="Medium-chain alcohol dehydrogenases, catalytic domain"/>
    <property type="match status" value="1"/>
</dbReference>
<dbReference type="InterPro" id="IPR057326">
    <property type="entry name" value="KR_dom"/>
</dbReference>
<comment type="caution">
    <text evidence="2">The sequence shown here is derived from an EMBL/GenBank/DDBJ whole genome shotgun (WGS) entry which is preliminary data.</text>
</comment>
<dbReference type="SMART" id="SM00822">
    <property type="entry name" value="PKS_KR"/>
    <property type="match status" value="1"/>
</dbReference>
<reference evidence="2 3" key="1">
    <citation type="submission" date="2023-03" db="EMBL/GenBank/DDBJ databases">
        <title>High recombination rates correlate with genetic variation in Cardiocondyla obscurior ants.</title>
        <authorList>
            <person name="Errbii M."/>
        </authorList>
    </citation>
    <scope>NUCLEOTIDE SEQUENCE [LARGE SCALE GENOMIC DNA]</scope>
    <source>
        <strain evidence="2">Alpha-2009</strain>
        <tissue evidence="2">Whole body</tissue>
    </source>
</reference>
<dbReference type="Pfam" id="PF08659">
    <property type="entry name" value="KR"/>
    <property type="match status" value="1"/>
</dbReference>
<dbReference type="Gene3D" id="3.40.50.720">
    <property type="entry name" value="NAD(P)-binding Rossmann-like Domain"/>
    <property type="match status" value="1"/>
</dbReference>
<accession>A0AAW2FSK8</accession>
<dbReference type="InterPro" id="IPR050091">
    <property type="entry name" value="PKS_NRPS_Biosynth_Enz"/>
</dbReference>
<gene>
    <name evidence="2" type="ORF">PUN28_010028</name>
</gene>